<dbReference type="EMBL" id="BONZ01000084">
    <property type="protein sequence ID" value="GIH19776.1"/>
    <property type="molecule type" value="Genomic_DNA"/>
</dbReference>
<comment type="caution">
    <text evidence="2">The sequence shown here is derived from an EMBL/GenBank/DDBJ whole genome shotgun (WGS) entry which is preliminary data.</text>
</comment>
<name>A0A8J3R489_9ACTN</name>
<evidence type="ECO:0000313" key="3">
    <source>
        <dbReference type="Proteomes" id="UP000642748"/>
    </source>
</evidence>
<feature type="region of interest" description="Disordered" evidence="1">
    <location>
        <begin position="44"/>
        <end position="77"/>
    </location>
</feature>
<dbReference type="Proteomes" id="UP000642748">
    <property type="component" value="Unassembled WGS sequence"/>
</dbReference>
<protein>
    <submittedName>
        <fullName evidence="2">Uncharacterized protein</fullName>
    </submittedName>
</protein>
<keyword evidence="3" id="KW-1185">Reference proteome</keyword>
<proteinExistence type="predicted"/>
<reference evidence="2" key="1">
    <citation type="submission" date="2021-01" db="EMBL/GenBank/DDBJ databases">
        <title>Whole genome shotgun sequence of Rugosimonospora africana NBRC 104875.</title>
        <authorList>
            <person name="Komaki H."/>
            <person name="Tamura T."/>
        </authorList>
    </citation>
    <scope>NUCLEOTIDE SEQUENCE</scope>
    <source>
        <strain evidence="2">NBRC 104875</strain>
    </source>
</reference>
<sequence>MTCAAAGAGPDTAIGTLCTDEWTAGQANAVSNALMNTVSSATVDATRDQGDGSGAWIGLGRRAAPDPSSQTGPPGTGEVCVAMPTLQKRTVVRFIFQGRVPGAGRQERTFVLD</sequence>
<gene>
    <name evidence="2" type="ORF">Raf01_79480</name>
</gene>
<evidence type="ECO:0000256" key="1">
    <source>
        <dbReference type="SAM" id="MobiDB-lite"/>
    </source>
</evidence>
<dbReference type="AlphaFoldDB" id="A0A8J3R489"/>
<accession>A0A8J3R489</accession>
<evidence type="ECO:0000313" key="2">
    <source>
        <dbReference type="EMBL" id="GIH19776.1"/>
    </source>
</evidence>
<organism evidence="2 3">
    <name type="scientific">Rugosimonospora africana</name>
    <dbReference type="NCBI Taxonomy" id="556532"/>
    <lineage>
        <taxon>Bacteria</taxon>
        <taxon>Bacillati</taxon>
        <taxon>Actinomycetota</taxon>
        <taxon>Actinomycetes</taxon>
        <taxon>Micromonosporales</taxon>
        <taxon>Micromonosporaceae</taxon>
        <taxon>Rugosimonospora</taxon>
    </lineage>
</organism>